<sequence>MVLSNVGLKLSPCFVLRRRDMVVALSRDHLVCGNNFALGYLSTVQLAIFLPTGMQPVRNPQALNTIRQSYTTSDVISHSSKHLFRTCWKWRDGQKWRRDYHGWAWRGCPHLLPAYLARLPLLQWYAAAKPGHTHLLQR</sequence>
<reference evidence="1" key="1">
    <citation type="journal article" date="2020" name="Nat. Commun.">
        <title>Large-scale genome sequencing of mycorrhizal fungi provides insights into the early evolution of symbiotic traits.</title>
        <authorList>
            <person name="Miyauchi S."/>
            <person name="Kiss E."/>
            <person name="Kuo A."/>
            <person name="Drula E."/>
            <person name="Kohler A."/>
            <person name="Sanchez-Garcia M."/>
            <person name="Morin E."/>
            <person name="Andreopoulos B."/>
            <person name="Barry K.W."/>
            <person name="Bonito G."/>
            <person name="Buee M."/>
            <person name="Carver A."/>
            <person name="Chen C."/>
            <person name="Cichocki N."/>
            <person name="Clum A."/>
            <person name="Culley D."/>
            <person name="Crous P.W."/>
            <person name="Fauchery L."/>
            <person name="Girlanda M."/>
            <person name="Hayes R.D."/>
            <person name="Keri Z."/>
            <person name="LaButti K."/>
            <person name="Lipzen A."/>
            <person name="Lombard V."/>
            <person name="Magnuson J."/>
            <person name="Maillard F."/>
            <person name="Murat C."/>
            <person name="Nolan M."/>
            <person name="Ohm R.A."/>
            <person name="Pangilinan J."/>
            <person name="Pereira M.F."/>
            <person name="Perotto S."/>
            <person name="Peter M."/>
            <person name="Pfister S."/>
            <person name="Riley R."/>
            <person name="Sitrit Y."/>
            <person name="Stielow J.B."/>
            <person name="Szollosi G."/>
            <person name="Zifcakova L."/>
            <person name="Stursova M."/>
            <person name="Spatafora J.W."/>
            <person name="Tedersoo L."/>
            <person name="Vaario L.M."/>
            <person name="Yamada A."/>
            <person name="Yan M."/>
            <person name="Wang P."/>
            <person name="Xu J."/>
            <person name="Bruns T."/>
            <person name="Baldrian P."/>
            <person name="Vilgalys R."/>
            <person name="Dunand C."/>
            <person name="Henrissat B."/>
            <person name="Grigoriev I.V."/>
            <person name="Hibbett D."/>
            <person name="Nagy L.G."/>
            <person name="Martin F.M."/>
        </authorList>
    </citation>
    <scope>NUCLEOTIDE SEQUENCE</scope>
    <source>
        <strain evidence="1">UP504</strain>
    </source>
</reference>
<gene>
    <name evidence="1" type="ORF">BS47DRAFT_958575</name>
</gene>
<proteinExistence type="predicted"/>
<keyword evidence="2" id="KW-1185">Reference proteome</keyword>
<evidence type="ECO:0000313" key="1">
    <source>
        <dbReference type="EMBL" id="KAF9502904.1"/>
    </source>
</evidence>
<comment type="caution">
    <text evidence="1">The sequence shown here is derived from an EMBL/GenBank/DDBJ whole genome shotgun (WGS) entry which is preliminary data.</text>
</comment>
<protein>
    <submittedName>
        <fullName evidence="1">Uncharacterized protein</fullName>
    </submittedName>
</protein>
<accession>A0A9P6AD47</accession>
<dbReference type="Proteomes" id="UP000886523">
    <property type="component" value="Unassembled WGS sequence"/>
</dbReference>
<organism evidence="1 2">
    <name type="scientific">Hydnum rufescens UP504</name>
    <dbReference type="NCBI Taxonomy" id="1448309"/>
    <lineage>
        <taxon>Eukaryota</taxon>
        <taxon>Fungi</taxon>
        <taxon>Dikarya</taxon>
        <taxon>Basidiomycota</taxon>
        <taxon>Agaricomycotina</taxon>
        <taxon>Agaricomycetes</taxon>
        <taxon>Cantharellales</taxon>
        <taxon>Hydnaceae</taxon>
        <taxon>Hydnum</taxon>
    </lineage>
</organism>
<evidence type="ECO:0000313" key="2">
    <source>
        <dbReference type="Proteomes" id="UP000886523"/>
    </source>
</evidence>
<dbReference type="EMBL" id="MU129534">
    <property type="protein sequence ID" value="KAF9502904.1"/>
    <property type="molecule type" value="Genomic_DNA"/>
</dbReference>
<name>A0A9P6AD47_9AGAM</name>
<dbReference type="AlphaFoldDB" id="A0A9P6AD47"/>